<dbReference type="InterPro" id="IPR008920">
    <property type="entry name" value="TF_FadR/GntR_C"/>
</dbReference>
<evidence type="ECO:0000256" key="2">
    <source>
        <dbReference type="ARBA" id="ARBA00023125"/>
    </source>
</evidence>
<organism evidence="5 6">
    <name type="scientific">Georgenia thermotolerans</name>
    <dbReference type="NCBI Taxonomy" id="527326"/>
    <lineage>
        <taxon>Bacteria</taxon>
        <taxon>Bacillati</taxon>
        <taxon>Actinomycetota</taxon>
        <taxon>Actinomycetes</taxon>
        <taxon>Micrococcales</taxon>
        <taxon>Bogoriellaceae</taxon>
        <taxon>Georgenia</taxon>
    </lineage>
</organism>
<dbReference type="SUPFAM" id="SSF46785">
    <property type="entry name" value="Winged helix' DNA-binding domain"/>
    <property type="match status" value="1"/>
</dbReference>
<accession>A0A7J5UUX2</accession>
<dbReference type="Pfam" id="PF00392">
    <property type="entry name" value="GntR"/>
    <property type="match status" value="1"/>
</dbReference>
<dbReference type="PANTHER" id="PTHR43537:SF24">
    <property type="entry name" value="GLUCONATE OPERON TRANSCRIPTIONAL REPRESSOR"/>
    <property type="match status" value="1"/>
</dbReference>
<dbReference type="InterPro" id="IPR011711">
    <property type="entry name" value="GntR_C"/>
</dbReference>
<sequence>MTTAFEPAPDRTGGLHDTLSDRVTAELHRLILTGELPAGSALPIQELAERFTTSAMPVREALRRLAGLGVVEIVAHRGARVRDLTEEDLADTYRMRLTLEPLAVSLAAERSDEAVARKAMEALERHERHREAGDLERARRAHTDFHFGLYRASGSRWLLRAIEPVWQNSERYRFSARRAHAAVHRSATDALRSHEEHVHILDAYRAGDAAAAERAMREHLEGAMTRMQAAIS</sequence>
<evidence type="ECO:0000256" key="3">
    <source>
        <dbReference type="ARBA" id="ARBA00023163"/>
    </source>
</evidence>
<evidence type="ECO:0000313" key="5">
    <source>
        <dbReference type="EMBL" id="KAE8766099.1"/>
    </source>
</evidence>
<protein>
    <submittedName>
        <fullName evidence="5">FCD domain-containing protein</fullName>
    </submittedName>
</protein>
<dbReference type="RefSeq" id="WP_152199353.1">
    <property type="nucleotide sequence ID" value="NZ_VUKF01000001.1"/>
</dbReference>
<dbReference type="SUPFAM" id="SSF48008">
    <property type="entry name" value="GntR ligand-binding domain-like"/>
    <property type="match status" value="1"/>
</dbReference>
<reference evidence="5 6" key="1">
    <citation type="submission" date="2019-10" db="EMBL/GenBank/DDBJ databases">
        <title>Georgenia wutianyii sp. nov. and Georgenia yuyongxinii sp. nov. isolated from plateau pika (Ochotona curzoniae) in the Qinghai-Tibet plateau of China.</title>
        <authorList>
            <person name="Tian Z."/>
        </authorList>
    </citation>
    <scope>NUCLEOTIDE SEQUENCE [LARGE SCALE GENOMIC DNA]</scope>
    <source>
        <strain evidence="5 6">DSM 21501</strain>
    </source>
</reference>
<dbReference type="CDD" id="cd07377">
    <property type="entry name" value="WHTH_GntR"/>
    <property type="match status" value="1"/>
</dbReference>
<dbReference type="InterPro" id="IPR036390">
    <property type="entry name" value="WH_DNA-bd_sf"/>
</dbReference>
<dbReference type="PANTHER" id="PTHR43537">
    <property type="entry name" value="TRANSCRIPTIONAL REGULATOR, GNTR FAMILY"/>
    <property type="match status" value="1"/>
</dbReference>
<dbReference type="EMBL" id="WHJE01000001">
    <property type="protein sequence ID" value="KAE8766099.1"/>
    <property type="molecule type" value="Genomic_DNA"/>
</dbReference>
<dbReference type="Pfam" id="PF07729">
    <property type="entry name" value="FCD"/>
    <property type="match status" value="1"/>
</dbReference>
<evidence type="ECO:0000256" key="1">
    <source>
        <dbReference type="ARBA" id="ARBA00023015"/>
    </source>
</evidence>
<dbReference type="InterPro" id="IPR000524">
    <property type="entry name" value="Tscrpt_reg_HTH_GntR"/>
</dbReference>
<keyword evidence="2" id="KW-0238">DNA-binding</keyword>
<name>A0A7J5UUX2_9MICO</name>
<keyword evidence="6" id="KW-1185">Reference proteome</keyword>
<evidence type="ECO:0000313" key="6">
    <source>
        <dbReference type="Proteomes" id="UP000451860"/>
    </source>
</evidence>
<comment type="caution">
    <text evidence="5">The sequence shown here is derived from an EMBL/GenBank/DDBJ whole genome shotgun (WGS) entry which is preliminary data.</text>
</comment>
<dbReference type="SMART" id="SM00345">
    <property type="entry name" value="HTH_GNTR"/>
    <property type="match status" value="1"/>
</dbReference>
<keyword evidence="1" id="KW-0805">Transcription regulation</keyword>
<proteinExistence type="predicted"/>
<dbReference type="SMART" id="SM00895">
    <property type="entry name" value="FCD"/>
    <property type="match status" value="1"/>
</dbReference>
<dbReference type="AlphaFoldDB" id="A0A7J5UUX2"/>
<feature type="domain" description="HTH gntR-type" evidence="4">
    <location>
        <begin position="17"/>
        <end position="84"/>
    </location>
</feature>
<gene>
    <name evidence="5" type="ORF">GB883_00205</name>
</gene>
<dbReference type="Gene3D" id="1.20.120.530">
    <property type="entry name" value="GntR ligand-binding domain-like"/>
    <property type="match status" value="1"/>
</dbReference>
<dbReference type="OrthoDB" id="5243844at2"/>
<dbReference type="Proteomes" id="UP000451860">
    <property type="component" value="Unassembled WGS sequence"/>
</dbReference>
<dbReference type="PROSITE" id="PS50949">
    <property type="entry name" value="HTH_GNTR"/>
    <property type="match status" value="1"/>
</dbReference>
<dbReference type="InterPro" id="IPR036388">
    <property type="entry name" value="WH-like_DNA-bd_sf"/>
</dbReference>
<evidence type="ECO:0000259" key="4">
    <source>
        <dbReference type="PROSITE" id="PS50949"/>
    </source>
</evidence>
<dbReference type="GO" id="GO:0003700">
    <property type="term" value="F:DNA-binding transcription factor activity"/>
    <property type="evidence" value="ECO:0007669"/>
    <property type="project" value="InterPro"/>
</dbReference>
<keyword evidence="3" id="KW-0804">Transcription</keyword>
<dbReference type="GO" id="GO:0003677">
    <property type="term" value="F:DNA binding"/>
    <property type="evidence" value="ECO:0007669"/>
    <property type="project" value="UniProtKB-KW"/>
</dbReference>
<dbReference type="Gene3D" id="1.10.10.10">
    <property type="entry name" value="Winged helix-like DNA-binding domain superfamily/Winged helix DNA-binding domain"/>
    <property type="match status" value="1"/>
</dbReference>